<keyword evidence="1" id="KW-1133">Transmembrane helix</keyword>
<dbReference type="Proteomes" id="UP000199161">
    <property type="component" value="Unassembled WGS sequence"/>
</dbReference>
<evidence type="ECO:0000313" key="3">
    <source>
        <dbReference type="Proteomes" id="UP000199161"/>
    </source>
</evidence>
<keyword evidence="3" id="KW-1185">Reference proteome</keyword>
<organism evidence="2 3">
    <name type="scientific">Natronobacterium haloterrestre</name>
    <name type="common">Halobiforma haloterrestris</name>
    <dbReference type="NCBI Taxonomy" id="148448"/>
    <lineage>
        <taxon>Archaea</taxon>
        <taxon>Methanobacteriati</taxon>
        <taxon>Methanobacteriota</taxon>
        <taxon>Stenosarchaea group</taxon>
        <taxon>Halobacteria</taxon>
        <taxon>Halobacteriales</taxon>
        <taxon>Natrialbaceae</taxon>
        <taxon>Natronobacterium</taxon>
    </lineage>
</organism>
<keyword evidence="1" id="KW-0472">Membrane</keyword>
<accession>A0A1I1JTJ8</accession>
<protein>
    <submittedName>
        <fullName evidence="2">Uncharacterized protein</fullName>
    </submittedName>
</protein>
<feature type="transmembrane region" description="Helical" evidence="1">
    <location>
        <begin position="12"/>
        <end position="35"/>
    </location>
</feature>
<sequence length="71" mass="7893">MFFGPTDSATFFVSAFGLLGLIMLLTPLTAVAMYLHGERDRPQNTDWLPHVIAYIGVPRCGCRVRSLTNVH</sequence>
<gene>
    <name evidence="2" type="ORF">SAMN05444422_109179</name>
</gene>
<dbReference type="EMBL" id="FOKW01000009">
    <property type="protein sequence ID" value="SFC51561.1"/>
    <property type="molecule type" value="Genomic_DNA"/>
</dbReference>
<proteinExistence type="predicted"/>
<name>A0A1I1JTJ8_NATHA</name>
<evidence type="ECO:0000313" key="2">
    <source>
        <dbReference type="EMBL" id="SFC51561.1"/>
    </source>
</evidence>
<keyword evidence="1" id="KW-0812">Transmembrane</keyword>
<dbReference type="AlphaFoldDB" id="A0A1I1JTJ8"/>
<evidence type="ECO:0000256" key="1">
    <source>
        <dbReference type="SAM" id="Phobius"/>
    </source>
</evidence>
<reference evidence="3" key="1">
    <citation type="submission" date="2016-10" db="EMBL/GenBank/DDBJ databases">
        <authorList>
            <person name="Varghese N."/>
            <person name="Submissions S."/>
        </authorList>
    </citation>
    <scope>NUCLEOTIDE SEQUENCE [LARGE SCALE GENOMIC DNA]</scope>
    <source>
        <strain evidence="3">DSM 13078</strain>
    </source>
</reference>